<keyword evidence="2" id="KW-1185">Reference proteome</keyword>
<organism evidence="1 2">
    <name type="scientific">Deinococcus taklimakanensis</name>
    <dbReference type="NCBI Taxonomy" id="536443"/>
    <lineage>
        <taxon>Bacteria</taxon>
        <taxon>Thermotogati</taxon>
        <taxon>Deinococcota</taxon>
        <taxon>Deinococci</taxon>
        <taxon>Deinococcales</taxon>
        <taxon>Deinococcaceae</taxon>
        <taxon>Deinococcus</taxon>
    </lineage>
</organism>
<sequence length="178" mass="19332">MFLTLLTAAAVAQAPRYDVFLGMPTGVAQDVRMTMTTMGADVWTPSVEATSKVGSNTLVMWAWPLKGNHGIGLQIYGPDGKFRTRLEDSNIPSARAVVCNDRYVVGGGNTLRVWDAGQGYRLTAKRTFPGLSQFAALNCESGMLTTTEENRTTRVLVPSLKSANLRFGLSAATGQWRR</sequence>
<reference evidence="2" key="1">
    <citation type="journal article" date="2019" name="Int. J. Syst. Evol. Microbiol.">
        <title>The Global Catalogue of Microorganisms (GCM) 10K type strain sequencing project: providing services to taxonomists for standard genome sequencing and annotation.</title>
        <authorList>
            <consortium name="The Broad Institute Genomics Platform"/>
            <consortium name="The Broad Institute Genome Sequencing Center for Infectious Disease"/>
            <person name="Wu L."/>
            <person name="Ma J."/>
        </authorList>
    </citation>
    <scope>NUCLEOTIDE SEQUENCE [LARGE SCALE GENOMIC DNA]</scope>
    <source>
        <strain evidence="2">KCTC 33842</strain>
    </source>
</reference>
<accession>A0ABW5P2B3</accession>
<proteinExistence type="predicted"/>
<protein>
    <submittedName>
        <fullName evidence="1">Uncharacterized protein</fullName>
    </submittedName>
</protein>
<comment type="caution">
    <text evidence="1">The sequence shown here is derived from an EMBL/GenBank/DDBJ whole genome shotgun (WGS) entry which is preliminary data.</text>
</comment>
<dbReference type="RefSeq" id="WP_386844740.1">
    <property type="nucleotide sequence ID" value="NZ_JBHUMK010000036.1"/>
</dbReference>
<dbReference type="EMBL" id="JBHUMK010000036">
    <property type="protein sequence ID" value="MFD2609396.1"/>
    <property type="molecule type" value="Genomic_DNA"/>
</dbReference>
<gene>
    <name evidence="1" type="ORF">ACFSR9_08110</name>
</gene>
<name>A0ABW5P2B3_9DEIO</name>
<dbReference type="Proteomes" id="UP001597475">
    <property type="component" value="Unassembled WGS sequence"/>
</dbReference>
<evidence type="ECO:0000313" key="1">
    <source>
        <dbReference type="EMBL" id="MFD2609396.1"/>
    </source>
</evidence>
<evidence type="ECO:0000313" key="2">
    <source>
        <dbReference type="Proteomes" id="UP001597475"/>
    </source>
</evidence>